<name>A0AAD3SPQ1_NEPGR</name>
<reference evidence="1" key="1">
    <citation type="submission" date="2023-05" db="EMBL/GenBank/DDBJ databases">
        <title>Nepenthes gracilis genome sequencing.</title>
        <authorList>
            <person name="Fukushima K."/>
        </authorList>
    </citation>
    <scope>NUCLEOTIDE SEQUENCE</scope>
    <source>
        <strain evidence="1">SING2019-196</strain>
    </source>
</reference>
<evidence type="ECO:0000313" key="2">
    <source>
        <dbReference type="Proteomes" id="UP001279734"/>
    </source>
</evidence>
<dbReference type="PANTHER" id="PTHR35495:SF1">
    <property type="entry name" value="OS06G0679600 PROTEIN"/>
    <property type="match status" value="1"/>
</dbReference>
<proteinExistence type="predicted"/>
<dbReference type="Proteomes" id="UP001279734">
    <property type="component" value="Unassembled WGS sequence"/>
</dbReference>
<protein>
    <submittedName>
        <fullName evidence="1">Uncharacterized protein</fullName>
    </submittedName>
</protein>
<dbReference type="AlphaFoldDB" id="A0AAD3SPQ1"/>
<dbReference type="EMBL" id="BSYO01000015">
    <property type="protein sequence ID" value="GMH15785.1"/>
    <property type="molecule type" value="Genomic_DNA"/>
</dbReference>
<sequence>MKSRGVNKLHRSVNDGHYRYLRPGALAQLRDFKLKKSQICLFQLTATAAAAATDAVGGGTASMSRSETVDSICMEDIPSFSVRTYWPRCPQRKKLAASTPIFSRSQS</sequence>
<keyword evidence="2" id="KW-1185">Reference proteome</keyword>
<gene>
    <name evidence="1" type="ORF">Nepgr_017626</name>
</gene>
<comment type="caution">
    <text evidence="1">The sequence shown here is derived from an EMBL/GenBank/DDBJ whole genome shotgun (WGS) entry which is preliminary data.</text>
</comment>
<dbReference type="PANTHER" id="PTHR35495">
    <property type="entry name" value="OS06G0679600 PROTEIN"/>
    <property type="match status" value="1"/>
</dbReference>
<evidence type="ECO:0000313" key="1">
    <source>
        <dbReference type="EMBL" id="GMH15785.1"/>
    </source>
</evidence>
<accession>A0AAD3SPQ1</accession>
<organism evidence="1 2">
    <name type="scientific">Nepenthes gracilis</name>
    <name type="common">Slender pitcher plant</name>
    <dbReference type="NCBI Taxonomy" id="150966"/>
    <lineage>
        <taxon>Eukaryota</taxon>
        <taxon>Viridiplantae</taxon>
        <taxon>Streptophyta</taxon>
        <taxon>Embryophyta</taxon>
        <taxon>Tracheophyta</taxon>
        <taxon>Spermatophyta</taxon>
        <taxon>Magnoliopsida</taxon>
        <taxon>eudicotyledons</taxon>
        <taxon>Gunneridae</taxon>
        <taxon>Pentapetalae</taxon>
        <taxon>Caryophyllales</taxon>
        <taxon>Nepenthaceae</taxon>
        <taxon>Nepenthes</taxon>
    </lineage>
</organism>